<keyword evidence="2" id="KW-1185">Reference proteome</keyword>
<evidence type="ECO:0000313" key="1">
    <source>
        <dbReference type="EMBL" id="GBP40989.1"/>
    </source>
</evidence>
<protein>
    <submittedName>
        <fullName evidence="1">Uncharacterized protein</fullName>
    </submittedName>
</protein>
<dbReference type="OrthoDB" id="411871at2759"/>
<dbReference type="Proteomes" id="UP000299102">
    <property type="component" value="Unassembled WGS sequence"/>
</dbReference>
<reference evidence="1 2" key="1">
    <citation type="journal article" date="2019" name="Commun. Biol.">
        <title>The bagworm genome reveals a unique fibroin gene that provides high tensile strength.</title>
        <authorList>
            <person name="Kono N."/>
            <person name="Nakamura H."/>
            <person name="Ohtoshi R."/>
            <person name="Tomita M."/>
            <person name="Numata K."/>
            <person name="Arakawa K."/>
        </authorList>
    </citation>
    <scope>NUCLEOTIDE SEQUENCE [LARGE SCALE GENOMIC DNA]</scope>
</reference>
<comment type="caution">
    <text evidence="1">The sequence shown here is derived from an EMBL/GenBank/DDBJ whole genome shotgun (WGS) entry which is preliminary data.</text>
</comment>
<sequence length="148" mass="16552">MLGCGVNVKDQILNDQNVTATMIKVGNCRIGVVMVYFEGDISIGLFLTLQKLSGRSSAMHVALNELALTVKMVKSVMIKSVEETRVSCNQLNDVVETYNKCIRQACEPAIPLKDSERKLKLPWWNSELGGLNHNSRNKKRCMWNAVPN</sequence>
<proteinExistence type="predicted"/>
<accession>A0A4C1VS20</accession>
<organism evidence="1 2">
    <name type="scientific">Eumeta variegata</name>
    <name type="common">Bagworm moth</name>
    <name type="synonym">Eumeta japonica</name>
    <dbReference type="NCBI Taxonomy" id="151549"/>
    <lineage>
        <taxon>Eukaryota</taxon>
        <taxon>Metazoa</taxon>
        <taxon>Ecdysozoa</taxon>
        <taxon>Arthropoda</taxon>
        <taxon>Hexapoda</taxon>
        <taxon>Insecta</taxon>
        <taxon>Pterygota</taxon>
        <taxon>Neoptera</taxon>
        <taxon>Endopterygota</taxon>
        <taxon>Lepidoptera</taxon>
        <taxon>Glossata</taxon>
        <taxon>Ditrysia</taxon>
        <taxon>Tineoidea</taxon>
        <taxon>Psychidae</taxon>
        <taxon>Oiketicinae</taxon>
        <taxon>Eumeta</taxon>
    </lineage>
</organism>
<dbReference type="EMBL" id="BGZK01000390">
    <property type="protein sequence ID" value="GBP40989.1"/>
    <property type="molecule type" value="Genomic_DNA"/>
</dbReference>
<dbReference type="AlphaFoldDB" id="A0A4C1VS20"/>
<evidence type="ECO:0000313" key="2">
    <source>
        <dbReference type="Proteomes" id="UP000299102"/>
    </source>
</evidence>
<gene>
    <name evidence="1" type="ORF">EVAR_26070_1</name>
</gene>
<name>A0A4C1VS20_EUMVA</name>